<evidence type="ECO:0000313" key="1">
    <source>
        <dbReference type="EMBL" id="CAD7269395.1"/>
    </source>
</evidence>
<dbReference type="EMBL" id="OC024759">
    <property type="protein sequence ID" value="CAD7269395.1"/>
    <property type="molecule type" value="Genomic_DNA"/>
</dbReference>
<gene>
    <name evidence="1" type="ORF">TSIB3V08_LOCUS13395</name>
</gene>
<accession>A0A7R9BA81</accession>
<organism evidence="1">
    <name type="scientific">Timema shepardi</name>
    <name type="common">Walking stick</name>
    <dbReference type="NCBI Taxonomy" id="629360"/>
    <lineage>
        <taxon>Eukaryota</taxon>
        <taxon>Metazoa</taxon>
        <taxon>Ecdysozoa</taxon>
        <taxon>Arthropoda</taxon>
        <taxon>Hexapoda</taxon>
        <taxon>Insecta</taxon>
        <taxon>Pterygota</taxon>
        <taxon>Neoptera</taxon>
        <taxon>Polyneoptera</taxon>
        <taxon>Phasmatodea</taxon>
        <taxon>Timematodea</taxon>
        <taxon>Timematoidea</taxon>
        <taxon>Timematidae</taxon>
        <taxon>Timema</taxon>
    </lineage>
</organism>
<name>A0A7R9BA81_TIMSH</name>
<dbReference type="AlphaFoldDB" id="A0A7R9BA81"/>
<reference evidence="1" key="1">
    <citation type="submission" date="2020-11" db="EMBL/GenBank/DDBJ databases">
        <authorList>
            <person name="Tran Van P."/>
        </authorList>
    </citation>
    <scope>NUCLEOTIDE SEQUENCE</scope>
</reference>
<sequence length="121" mass="13713">MFQTKSGLHWFVHPQTEPDQIIVPEFSRPSLVCIGLARPGANQKKIISECSKQSLADPKKNQTKLKSRGVPDKVWFALVSSVPKKAELIPSSRVFQTKPELHWFVLSQRNPDQTTDQECSK</sequence>
<protein>
    <submittedName>
        <fullName evidence="1">Uncharacterized protein</fullName>
    </submittedName>
</protein>
<proteinExistence type="predicted"/>